<reference evidence="2" key="1">
    <citation type="submission" date="2023-07" db="EMBL/GenBank/DDBJ databases">
        <authorList>
            <person name="Stuckert A."/>
        </authorList>
    </citation>
    <scope>NUCLEOTIDE SEQUENCE</scope>
</reference>
<evidence type="ECO:0008006" key="4">
    <source>
        <dbReference type="Google" id="ProtNLM"/>
    </source>
</evidence>
<sequence>MKMKRRPSDRFRTAAVRDCIQSVLKEELKSKQYIPEEIPQLTRSLSETIKEKLKDAYIVNAMQEQKHSMCRADPDEQYQLLLSLW</sequence>
<name>A0ABN9LPR0_9NEOB</name>
<dbReference type="Proteomes" id="UP001176940">
    <property type="component" value="Unassembled WGS sequence"/>
</dbReference>
<dbReference type="Gene3D" id="3.30.1140.40">
    <property type="entry name" value="Tctex-1"/>
    <property type="match status" value="1"/>
</dbReference>
<evidence type="ECO:0000256" key="1">
    <source>
        <dbReference type="ARBA" id="ARBA00005361"/>
    </source>
</evidence>
<proteinExistence type="inferred from homology"/>
<dbReference type="EMBL" id="CAUEEQ010025208">
    <property type="protein sequence ID" value="CAJ0946220.1"/>
    <property type="molecule type" value="Genomic_DNA"/>
</dbReference>
<dbReference type="InterPro" id="IPR038586">
    <property type="entry name" value="Tctex-1-like_sf"/>
</dbReference>
<protein>
    <recommendedName>
        <fullName evidence="4">Tctex1 domain-containing protein 2</fullName>
    </recommendedName>
</protein>
<evidence type="ECO:0000313" key="2">
    <source>
        <dbReference type="EMBL" id="CAJ0946220.1"/>
    </source>
</evidence>
<dbReference type="Pfam" id="PF03645">
    <property type="entry name" value="Tctex-1"/>
    <property type="match status" value="1"/>
</dbReference>
<comment type="caution">
    <text evidence="2">The sequence shown here is derived from an EMBL/GenBank/DDBJ whole genome shotgun (WGS) entry which is preliminary data.</text>
</comment>
<evidence type="ECO:0000313" key="3">
    <source>
        <dbReference type="Proteomes" id="UP001176940"/>
    </source>
</evidence>
<accession>A0ABN9LPR0</accession>
<dbReference type="InterPro" id="IPR005334">
    <property type="entry name" value="Tctex-1-like"/>
</dbReference>
<comment type="similarity">
    <text evidence="1">Belongs to the dynein light chain Tctex-type family.</text>
</comment>
<keyword evidence="3" id="KW-1185">Reference proteome</keyword>
<gene>
    <name evidence="2" type="ORF">RIMI_LOCUS11236474</name>
</gene>
<organism evidence="2 3">
    <name type="scientific">Ranitomeya imitator</name>
    <name type="common">mimic poison frog</name>
    <dbReference type="NCBI Taxonomy" id="111125"/>
    <lineage>
        <taxon>Eukaryota</taxon>
        <taxon>Metazoa</taxon>
        <taxon>Chordata</taxon>
        <taxon>Craniata</taxon>
        <taxon>Vertebrata</taxon>
        <taxon>Euteleostomi</taxon>
        <taxon>Amphibia</taxon>
        <taxon>Batrachia</taxon>
        <taxon>Anura</taxon>
        <taxon>Neobatrachia</taxon>
        <taxon>Hyloidea</taxon>
        <taxon>Dendrobatidae</taxon>
        <taxon>Dendrobatinae</taxon>
        <taxon>Ranitomeya</taxon>
    </lineage>
</organism>